<gene>
    <name evidence="2" type="ORF">J2853_009727</name>
</gene>
<protein>
    <submittedName>
        <fullName evidence="2">Uncharacterized protein</fullName>
    </submittedName>
</protein>
<proteinExistence type="predicted"/>
<organism evidence="2 3">
    <name type="scientific">Streptosporangium lutulentum</name>
    <dbReference type="NCBI Taxonomy" id="1461250"/>
    <lineage>
        <taxon>Bacteria</taxon>
        <taxon>Bacillati</taxon>
        <taxon>Actinomycetota</taxon>
        <taxon>Actinomycetes</taxon>
        <taxon>Streptosporangiales</taxon>
        <taxon>Streptosporangiaceae</taxon>
        <taxon>Streptosporangium</taxon>
    </lineage>
</organism>
<evidence type="ECO:0000256" key="1">
    <source>
        <dbReference type="SAM" id="MobiDB-lite"/>
    </source>
</evidence>
<dbReference type="EMBL" id="JAUSQU010000003">
    <property type="protein sequence ID" value="MDP9850431.1"/>
    <property type="molecule type" value="Genomic_DNA"/>
</dbReference>
<dbReference type="Proteomes" id="UP001225356">
    <property type="component" value="Unassembled WGS sequence"/>
</dbReference>
<feature type="region of interest" description="Disordered" evidence="1">
    <location>
        <begin position="1"/>
        <end position="29"/>
    </location>
</feature>
<evidence type="ECO:0000313" key="2">
    <source>
        <dbReference type="EMBL" id="MDP9850431.1"/>
    </source>
</evidence>
<comment type="caution">
    <text evidence="2">The sequence shown here is derived from an EMBL/GenBank/DDBJ whole genome shotgun (WGS) entry which is preliminary data.</text>
</comment>
<name>A0ABT9QVJ4_9ACTN</name>
<sequence>MTPRIPSRAGLRLLPGGDEHEQFPPGIAPGAGPGAMWGLGQVATYLGRSREAVRLYWLASRARAVDPHAATAADALPVPDFLLPDKGAGVHGFFDVRGPAATEWWAVESVRPLWRPQVIAAWASTTGRAVRDGDRYRLPVPLYLDLPALSAPLPRTVDAVVQVPAGYRTTATQDLHLRIWDGPLPSVPGGETVARRTVVLLAATDPASGFALDDEDLAAHLRDAGLITGEQARRALWFMQSPSHHPDVEAGRMLWRPQLTYLSFEIFEAAPDRVTELPLRQRVGQRISATLHQLDGGPARALRFPTRLPATAAQLEHLVGERLEIYPRGMHTPAVIARWSAGERPVTVAWDPVGLGEDLAQLPVLVDALSAARAALARATPDADRRPLQRRVAVIRAAASWVASIAHGNLNHGCFTDPYAPEQLPAVTLQMPLPTDADRLLIKQVLADDESEPYQYSVLLRDLAAITALADEVSAEAASADQDGAPDPGAQLAAALRQAVVGIGEHFHPQVRLRVGSQQWIPARIELATAASSVARQHVGERTEGAAYLQTIAWWGPRPEDREMAYLLARLFFDYEHDGEDGLACGYDPFGRLVMHCPAAEAFAIGWPTNGVPEIADLGTWRFRPLADRRIDLIPIAASTRDPA</sequence>
<reference evidence="2 3" key="1">
    <citation type="submission" date="2023-07" db="EMBL/GenBank/DDBJ databases">
        <title>Sequencing the genomes of 1000 actinobacteria strains.</title>
        <authorList>
            <person name="Klenk H.-P."/>
        </authorList>
    </citation>
    <scope>NUCLEOTIDE SEQUENCE [LARGE SCALE GENOMIC DNA]</scope>
    <source>
        <strain evidence="2 3">DSM 46740</strain>
    </source>
</reference>
<accession>A0ABT9QVJ4</accession>
<keyword evidence="3" id="KW-1185">Reference proteome</keyword>
<evidence type="ECO:0000313" key="3">
    <source>
        <dbReference type="Proteomes" id="UP001225356"/>
    </source>
</evidence>